<evidence type="ECO:0000256" key="2">
    <source>
        <dbReference type="ARBA" id="ARBA00022801"/>
    </source>
</evidence>
<dbReference type="InterPro" id="IPR029132">
    <property type="entry name" value="CBAH/NAAA_C"/>
</dbReference>
<dbReference type="Gene3D" id="3.60.60.10">
    <property type="entry name" value="Penicillin V Acylase, Chain A"/>
    <property type="match status" value="1"/>
</dbReference>
<dbReference type="SUPFAM" id="SSF56235">
    <property type="entry name" value="N-terminal nucleophile aminohydrolases (Ntn hydrolases)"/>
    <property type="match status" value="1"/>
</dbReference>
<protein>
    <submittedName>
        <fullName evidence="4">Linear amide C-N hydrolase</fullName>
    </submittedName>
</protein>
<reference evidence="4" key="2">
    <citation type="submission" date="2018-07" db="EMBL/GenBank/DDBJ databases">
        <authorList>
            <consortium name="NCBI Pathogen Detection Project"/>
        </authorList>
    </citation>
    <scope>NUCLEOTIDE SEQUENCE</scope>
    <source>
        <strain evidence="4">M138</strain>
    </source>
</reference>
<reference evidence="4" key="1">
    <citation type="journal article" date="2018" name="Genome Biol.">
        <title>SKESA: strategic k-mer extension for scrupulous assemblies.</title>
        <authorList>
            <person name="Souvorov A."/>
            <person name="Agarwala R."/>
            <person name="Lipman D.J."/>
        </authorList>
    </citation>
    <scope>NUCLEOTIDE SEQUENCE</scope>
    <source>
        <strain evidence="4">M138</strain>
    </source>
</reference>
<gene>
    <name evidence="4" type="ORF">G0D12_25190</name>
</gene>
<name>A0A702BJ37_SALET</name>
<dbReference type="GO" id="GO:0016787">
    <property type="term" value="F:hydrolase activity"/>
    <property type="evidence" value="ECO:0007669"/>
    <property type="project" value="UniProtKB-KW"/>
</dbReference>
<evidence type="ECO:0000313" key="4">
    <source>
        <dbReference type="EMBL" id="HAC6678913.1"/>
    </source>
</evidence>
<dbReference type="Pfam" id="PF02275">
    <property type="entry name" value="CBAH"/>
    <property type="match status" value="1"/>
</dbReference>
<dbReference type="PANTHER" id="PTHR35527:SF2">
    <property type="entry name" value="HYDROLASE"/>
    <property type="match status" value="1"/>
</dbReference>
<feature type="domain" description="Choloylglycine hydrolase/NAAA C-terminal" evidence="3">
    <location>
        <begin position="2"/>
        <end position="306"/>
    </location>
</feature>
<evidence type="ECO:0000259" key="3">
    <source>
        <dbReference type="Pfam" id="PF02275"/>
    </source>
</evidence>
<dbReference type="AlphaFoldDB" id="A0A702BJ37"/>
<accession>A0A702BJ37</accession>
<evidence type="ECO:0000256" key="1">
    <source>
        <dbReference type="ARBA" id="ARBA00006625"/>
    </source>
</evidence>
<sequence>MCTGLSLMCKDSTFLTGRAMMFGTESHFEGVFNPAGKNFTSLTLSGLSWQSRYASVGMFVSGTSDFIVDGMNEKGLVCGGFYFSDFSQYADSVTKDKSVGPLELCQLLLSSCADIDDVVKFIADNGIDVHNIPLLNVPLHWPVFDATGNAVVIESVDGKLIVKDNPVGSCTNSPNFEWHLENLSNYTHLQAANWPEKIFNDKFTARVSWPGNGLSGMPGDFSSPSRFVRAAYLSHLVSRPESHEDGVTTIFHLLSTSDVPKGVEIGGRDNNSLEITNFSSCCDTKNMNYYYCTYEDRTLRRISLNSLLEKKETLRFPFPGSQTIIDVIPTVS</sequence>
<dbReference type="InterPro" id="IPR052193">
    <property type="entry name" value="Peptidase_C59"/>
</dbReference>
<organism evidence="4">
    <name type="scientific">Salmonella enterica subsp. enterica serovar Eastbourne</name>
    <dbReference type="NCBI Taxonomy" id="486993"/>
    <lineage>
        <taxon>Bacteria</taxon>
        <taxon>Pseudomonadati</taxon>
        <taxon>Pseudomonadota</taxon>
        <taxon>Gammaproteobacteria</taxon>
        <taxon>Enterobacterales</taxon>
        <taxon>Enterobacteriaceae</taxon>
        <taxon>Salmonella</taxon>
    </lineage>
</organism>
<comment type="similarity">
    <text evidence="1">Belongs to the peptidase C59 family.</text>
</comment>
<dbReference type="PANTHER" id="PTHR35527">
    <property type="entry name" value="CHOLOYLGLYCINE HYDROLASE"/>
    <property type="match status" value="1"/>
</dbReference>
<comment type="caution">
    <text evidence="4">The sequence shown here is derived from an EMBL/GenBank/DDBJ whole genome shotgun (WGS) entry which is preliminary data.</text>
</comment>
<proteinExistence type="inferred from homology"/>
<keyword evidence="2 4" id="KW-0378">Hydrolase</keyword>
<dbReference type="EMBL" id="DAAMHJ010000042">
    <property type="protein sequence ID" value="HAC6678913.1"/>
    <property type="molecule type" value="Genomic_DNA"/>
</dbReference>
<dbReference type="InterPro" id="IPR029055">
    <property type="entry name" value="Ntn_hydrolases_N"/>
</dbReference>